<sequence length="842" mass="98336">MQEERENPMSEYEQFSKMISDAFDASREQVQSRTIKQRIEGAVVDLYEYRKFAYDKLKNKLLTEHAIDLLLTARGGIYAYCNRNVCKLPSNKNEKVVTYGDNLENDIFAQMYTQKDGKLVVNRVVLPESKVRIMDKAVQKKEILHYKELNDQSNATHLASLFYILGKWNLDLTAKDKHFSIINEDCASDQMLKDIADACIDGLKGLSIHNDTYTLEREIRLLRLFIGHNGLQHLGQQYKEAAYSAAQMNNNLTANASEHWNDRKGRYYNKANAWILTKIIKLHNKDYYKSTSKPLIIKSYESKKQQKIEIVVKSIEKNKINLIDPFTLKDISRLYLVSMDRITLSKNTIVSAKNVINYKNKSAIYDQLRSIRLWADGKKHVTGIDALKQYHSLFEKLCIKFITDNEETFNVFQGFKYIQLDQVNWTKIDQFLALVKDTISANDERVYEYLLNQFAFIVQNVGKKTETAIILKRLQGISKNVFINVLCELLAGYSSKNITDIDDFLSKFNTAIEIKMLAIANEMKNFGQSRMSNMDTLKSINTEDSFVINEKYVPKHEVQNVVNVMIDTNNIYSLKIENSDRRYVVCECNPFHRGDLKDISQFNPRDIPMKEAKKEIIRASRSKVDDVIINHFNLFKDGIRIEQVESWRPSDMVLKNYQMAIYNVFCKIQRTIDGYRKRLYKLKDEMISIYEDMLDNDVYQIEQEKQLEIQKDVYLHRVYRMHRVRASTQKMSASKTVEQFSIKHICNVSIRVEFYAKINAQKDLFDCVEFYSKMIQLLRLCRIKDQLNSPIGKIVYLQQYYFRPCAGCTPFADEHFTLILHVRTQFREKSTLCNGVQPCAAI</sequence>
<feature type="domain" description="NrS-1 polymerase-like helicase" evidence="1">
    <location>
        <begin position="475"/>
        <end position="582"/>
    </location>
</feature>
<comment type="caution">
    <text evidence="2">The sequence shown here is derived from an EMBL/GenBank/DDBJ whole genome shotgun (WGS) entry which is preliminary data.</text>
</comment>
<reference evidence="2 3" key="1">
    <citation type="submission" date="2019-03" db="EMBL/GenBank/DDBJ databases">
        <title>Single cell metagenomics reveals metabolic interactions within the superorganism composed of flagellate Streblomastix strix and complex community of Bacteroidetes bacteria on its surface.</title>
        <authorList>
            <person name="Treitli S.C."/>
            <person name="Kolisko M."/>
            <person name="Husnik F."/>
            <person name="Keeling P."/>
            <person name="Hampl V."/>
        </authorList>
    </citation>
    <scope>NUCLEOTIDE SEQUENCE [LARGE SCALE GENOMIC DNA]</scope>
    <source>
        <strain evidence="2">ST1C</strain>
    </source>
</reference>
<organism evidence="2 3">
    <name type="scientific">Streblomastix strix</name>
    <dbReference type="NCBI Taxonomy" id="222440"/>
    <lineage>
        <taxon>Eukaryota</taxon>
        <taxon>Metamonada</taxon>
        <taxon>Preaxostyla</taxon>
        <taxon>Oxymonadida</taxon>
        <taxon>Streblomastigidae</taxon>
        <taxon>Streblomastix</taxon>
    </lineage>
</organism>
<protein>
    <recommendedName>
        <fullName evidence="1">NrS-1 polymerase-like helicase domain-containing protein</fullName>
    </recommendedName>
</protein>
<dbReference type="Proteomes" id="UP000324800">
    <property type="component" value="Unassembled WGS sequence"/>
</dbReference>
<dbReference type="Pfam" id="PF19263">
    <property type="entry name" value="DUF5906"/>
    <property type="match status" value="1"/>
</dbReference>
<gene>
    <name evidence="2" type="ORF">EZS28_030606</name>
</gene>
<dbReference type="AlphaFoldDB" id="A0A5J4UU17"/>
<dbReference type="OrthoDB" id="112502at2759"/>
<evidence type="ECO:0000313" key="2">
    <source>
        <dbReference type="EMBL" id="KAA6373867.1"/>
    </source>
</evidence>
<proteinExistence type="predicted"/>
<evidence type="ECO:0000259" key="1">
    <source>
        <dbReference type="Pfam" id="PF19263"/>
    </source>
</evidence>
<feature type="non-terminal residue" evidence="2">
    <location>
        <position position="842"/>
    </location>
</feature>
<name>A0A5J4UU17_9EUKA</name>
<evidence type="ECO:0000313" key="3">
    <source>
        <dbReference type="Proteomes" id="UP000324800"/>
    </source>
</evidence>
<accession>A0A5J4UU17</accession>
<dbReference type="InterPro" id="IPR045455">
    <property type="entry name" value="NrS-1_pol-like_helicase"/>
</dbReference>
<dbReference type="EMBL" id="SNRW01012404">
    <property type="protein sequence ID" value="KAA6373867.1"/>
    <property type="molecule type" value="Genomic_DNA"/>
</dbReference>